<evidence type="ECO:0000256" key="2">
    <source>
        <dbReference type="ARBA" id="ARBA00022448"/>
    </source>
</evidence>
<reference evidence="7 8" key="1">
    <citation type="submission" date="2019-09" db="EMBL/GenBank/DDBJ databases">
        <authorList>
            <person name="Brejova B."/>
        </authorList>
    </citation>
    <scope>NUCLEOTIDE SEQUENCE [LARGE SCALE GENOMIC DNA]</scope>
</reference>
<feature type="transmembrane region" description="Helical" evidence="6">
    <location>
        <begin position="328"/>
        <end position="350"/>
    </location>
</feature>
<sequence length="539" mass="58320">MGIHDEKVISVELGDQPGDNKDDTLLKELGYTPELKRNFSVIQVFGIAFSIMSLLPSIASVLVYSLPAGPVGMTWGWLIASCLILTVGMSMAEMGSAMPTSGGLYWWTYKFSPPSVRKPLCFLAGYASSLGLTGALVSIDYGFSVLLLSVPAIATDGGYSPTKYHTYGVFAATVISHGIAGALASKLVAKMQTFCIITNAVVIVVTMIALPIGKARNAGGINSGKYVFSHMENFYTWPQGFSFILSWLSPVWTICAFDSCVHMAEEASNASVAVPFGIVGSISLCGILGFFINAVIAASMDTNIENLLGASSGQPMAQILYDALGKRWTIGIMTCLFVIQWFMGFSVAVAGSRQVWAFSRDGALPFSRWLRVLNVKLQSPLRAMWFICTLALIIALLSLIDTAATSALFSLAVASNYLAWIIPIFMRVVFNVDTFKPGPFYLGRIGSKVVGSIATIFGTFVIVCLTMFPLSGPDPTKDTMNYTAVINGTVWLGSLAYYYIDARKWFTGPKQTLEELNQFIESDVIAENDLSIESSLKKD</sequence>
<organism evidence="7 8">
    <name type="scientific">Magnusiomyces paraingens</name>
    <dbReference type="NCBI Taxonomy" id="2606893"/>
    <lineage>
        <taxon>Eukaryota</taxon>
        <taxon>Fungi</taxon>
        <taxon>Dikarya</taxon>
        <taxon>Ascomycota</taxon>
        <taxon>Saccharomycotina</taxon>
        <taxon>Dipodascomycetes</taxon>
        <taxon>Dipodascales</taxon>
        <taxon>Dipodascaceae</taxon>
        <taxon>Magnusiomyces</taxon>
    </lineage>
</organism>
<dbReference type="PIRSF" id="PIRSF006060">
    <property type="entry name" value="AA_transporter"/>
    <property type="match status" value="1"/>
</dbReference>
<feature type="transmembrane region" description="Helical" evidence="6">
    <location>
        <begin position="273"/>
        <end position="298"/>
    </location>
</feature>
<dbReference type="Gene3D" id="1.20.1740.10">
    <property type="entry name" value="Amino acid/polyamine transporter I"/>
    <property type="match status" value="1"/>
</dbReference>
<evidence type="ECO:0000313" key="8">
    <source>
        <dbReference type="Proteomes" id="UP000398389"/>
    </source>
</evidence>
<feature type="transmembrane region" description="Helical" evidence="6">
    <location>
        <begin position="196"/>
        <end position="213"/>
    </location>
</feature>
<gene>
    <name evidence="7" type="ORF">SAPINGB_P006396</name>
</gene>
<dbReference type="InterPro" id="IPR002293">
    <property type="entry name" value="AA/rel_permease1"/>
</dbReference>
<feature type="transmembrane region" description="Helical" evidence="6">
    <location>
        <begin position="482"/>
        <end position="500"/>
    </location>
</feature>
<dbReference type="GeneID" id="43585207"/>
<keyword evidence="4 6" id="KW-1133">Transmembrane helix</keyword>
<dbReference type="Proteomes" id="UP000398389">
    <property type="component" value="Unassembled WGS sequence"/>
</dbReference>
<dbReference type="RefSeq" id="XP_031856998.1">
    <property type="nucleotide sequence ID" value="XM_032001107.1"/>
</dbReference>
<dbReference type="GO" id="GO:0016020">
    <property type="term" value="C:membrane"/>
    <property type="evidence" value="ECO:0007669"/>
    <property type="project" value="UniProtKB-SubCell"/>
</dbReference>
<dbReference type="Pfam" id="PF13520">
    <property type="entry name" value="AA_permease_2"/>
    <property type="match status" value="1"/>
</dbReference>
<dbReference type="PANTHER" id="PTHR45649:SF6">
    <property type="entry name" value="GABA-SPECIFIC PERMEASE"/>
    <property type="match status" value="1"/>
</dbReference>
<feature type="transmembrane region" description="Helical" evidence="6">
    <location>
        <begin position="120"/>
        <end position="144"/>
    </location>
</feature>
<feature type="transmembrane region" description="Helical" evidence="6">
    <location>
        <begin position="241"/>
        <end position="261"/>
    </location>
</feature>
<keyword evidence="8" id="KW-1185">Reference proteome</keyword>
<dbReference type="EMBL" id="CABVLU010000005">
    <property type="protein sequence ID" value="VVT58812.1"/>
    <property type="molecule type" value="Genomic_DNA"/>
</dbReference>
<dbReference type="OrthoDB" id="4476201at2759"/>
<dbReference type="PANTHER" id="PTHR45649">
    <property type="entry name" value="AMINO-ACID PERMEASE BAT1"/>
    <property type="match status" value="1"/>
</dbReference>
<evidence type="ECO:0000256" key="6">
    <source>
        <dbReference type="SAM" id="Phobius"/>
    </source>
</evidence>
<feature type="transmembrane region" description="Helical" evidence="6">
    <location>
        <begin position="449"/>
        <end position="470"/>
    </location>
</feature>
<comment type="subcellular location">
    <subcellularLocation>
        <location evidence="1">Membrane</location>
        <topology evidence="1">Multi-pass membrane protein</topology>
    </subcellularLocation>
</comment>
<evidence type="ECO:0000256" key="1">
    <source>
        <dbReference type="ARBA" id="ARBA00004141"/>
    </source>
</evidence>
<name>A0A5E8C5Y1_9ASCO</name>
<keyword evidence="5 6" id="KW-0472">Membrane</keyword>
<evidence type="ECO:0000256" key="3">
    <source>
        <dbReference type="ARBA" id="ARBA00022692"/>
    </source>
</evidence>
<dbReference type="GO" id="GO:0022857">
    <property type="term" value="F:transmembrane transporter activity"/>
    <property type="evidence" value="ECO:0007669"/>
    <property type="project" value="InterPro"/>
</dbReference>
<evidence type="ECO:0008006" key="9">
    <source>
        <dbReference type="Google" id="ProtNLM"/>
    </source>
</evidence>
<accession>A0A5E8C5Y1</accession>
<feature type="transmembrane region" description="Helical" evidence="6">
    <location>
        <begin position="44"/>
        <end position="66"/>
    </location>
</feature>
<dbReference type="AlphaFoldDB" id="A0A5E8C5Y1"/>
<keyword evidence="2" id="KW-0813">Transport</keyword>
<feature type="transmembrane region" description="Helical" evidence="6">
    <location>
        <begin position="406"/>
        <end position="429"/>
    </location>
</feature>
<protein>
    <recommendedName>
        <fullName evidence="9">Amino acid permease/ SLC12A domain-containing protein</fullName>
    </recommendedName>
</protein>
<feature type="transmembrane region" description="Helical" evidence="6">
    <location>
        <begin position="383"/>
        <end position="400"/>
    </location>
</feature>
<evidence type="ECO:0000256" key="4">
    <source>
        <dbReference type="ARBA" id="ARBA00022989"/>
    </source>
</evidence>
<feature type="transmembrane region" description="Helical" evidence="6">
    <location>
        <begin position="164"/>
        <end position="184"/>
    </location>
</feature>
<evidence type="ECO:0000256" key="5">
    <source>
        <dbReference type="ARBA" id="ARBA00023136"/>
    </source>
</evidence>
<feature type="transmembrane region" description="Helical" evidence="6">
    <location>
        <begin position="72"/>
        <end position="92"/>
    </location>
</feature>
<keyword evidence="3 6" id="KW-0812">Transmembrane</keyword>
<evidence type="ECO:0000313" key="7">
    <source>
        <dbReference type="EMBL" id="VVT58812.1"/>
    </source>
</evidence>
<proteinExistence type="predicted"/>